<keyword evidence="2" id="KW-1185">Reference proteome</keyword>
<dbReference type="OrthoDB" id="6358690at2759"/>
<dbReference type="AlphaFoldDB" id="A0A3R7DFW9"/>
<evidence type="ECO:0000313" key="1">
    <source>
        <dbReference type="EMBL" id="KAG5442349.1"/>
    </source>
</evidence>
<dbReference type="EMBL" id="NIRI02000076">
    <property type="protein sequence ID" value="KAG5442349.1"/>
    <property type="molecule type" value="Genomic_DNA"/>
</dbReference>
<evidence type="ECO:0000313" key="2">
    <source>
        <dbReference type="Proteomes" id="UP000286415"/>
    </source>
</evidence>
<dbReference type="InterPro" id="IPR052613">
    <property type="entry name" value="LicD_transferase"/>
</dbReference>
<dbReference type="PANTHER" id="PTHR13627">
    <property type="entry name" value="FUKUTIN RELATED PROTEIN"/>
    <property type="match status" value="1"/>
</dbReference>
<organism evidence="1 2">
    <name type="scientific">Clonorchis sinensis</name>
    <name type="common">Chinese liver fluke</name>
    <dbReference type="NCBI Taxonomy" id="79923"/>
    <lineage>
        <taxon>Eukaryota</taxon>
        <taxon>Metazoa</taxon>
        <taxon>Spiralia</taxon>
        <taxon>Lophotrochozoa</taxon>
        <taxon>Platyhelminthes</taxon>
        <taxon>Trematoda</taxon>
        <taxon>Digenea</taxon>
        <taxon>Opisthorchiida</taxon>
        <taxon>Opisthorchiata</taxon>
        <taxon>Opisthorchiidae</taxon>
        <taxon>Clonorchis</taxon>
    </lineage>
</organism>
<dbReference type="PANTHER" id="PTHR13627:SF34">
    <property type="entry name" value="RIBITOL-5-PHOSPHATE TRANSFERASE"/>
    <property type="match status" value="1"/>
</dbReference>
<evidence type="ECO:0008006" key="3">
    <source>
        <dbReference type="Google" id="ProtNLM"/>
    </source>
</evidence>
<comment type="caution">
    <text evidence="1">The sequence shown here is derived from an EMBL/GenBank/DDBJ whole genome shotgun (WGS) entry which is preliminary data.</text>
</comment>
<dbReference type="InParanoid" id="A0A3R7DFW9"/>
<dbReference type="Proteomes" id="UP000286415">
    <property type="component" value="Unassembled WGS sequence"/>
</dbReference>
<reference evidence="1 2" key="1">
    <citation type="journal article" date="2018" name="Biotechnol. Adv.">
        <title>Improved genomic resources and new bioinformatic workflow for the carcinogenic parasite Clonorchis sinensis: Biotechnological implications.</title>
        <authorList>
            <person name="Wang D."/>
            <person name="Korhonen P.K."/>
            <person name="Gasser R.B."/>
            <person name="Young N.D."/>
        </authorList>
    </citation>
    <scope>NUCLEOTIDE SEQUENCE [LARGE SCALE GENOMIC DNA]</scope>
    <source>
        <strain evidence="1">Cs-k2</strain>
    </source>
</reference>
<accession>A0A3R7DFW9</accession>
<proteinExistence type="predicted"/>
<protein>
    <recommendedName>
        <fullName evidence="3">Fukutin-related protein</fullName>
    </recommendedName>
</protein>
<reference evidence="1 2" key="2">
    <citation type="journal article" date="2021" name="Genomics">
        <title>High-quality reference genome for Clonorchis sinensis.</title>
        <authorList>
            <person name="Young N.D."/>
            <person name="Stroehlein A.J."/>
            <person name="Kinkar L."/>
            <person name="Wang T."/>
            <person name="Sohn W.M."/>
            <person name="Chang B.C.H."/>
            <person name="Kaur P."/>
            <person name="Weisz D."/>
            <person name="Dudchenko O."/>
            <person name="Aiden E.L."/>
            <person name="Korhonen P.K."/>
            <person name="Gasser R.B."/>
        </authorList>
    </citation>
    <scope>NUCLEOTIDE SEQUENCE [LARGE SCALE GENOMIC DNA]</scope>
    <source>
        <strain evidence="1">Cs-k2</strain>
    </source>
</reference>
<gene>
    <name evidence="1" type="ORF">CSKR_109287</name>
</gene>
<name>A0A3R7DFW9_CLOSI</name>
<sequence length="621" mass="70741">MRKIDLLAKMRINRILLVNSILFLTNACLTIWIFTQRQSDEIILRNDNYIIGHDLLYSARRKLTKAFRAARSGETRLLIEETLQILGPTRTPNFNLSAVSDAKQRPEVCPEYWGDVREDKVYFEDVYKTVNCDRIPLEDLLEILLYADSCADGKYLVDRIRVVYPTVHIHLALGAESVGSACKQLRNVRVYTHEKDNGAMWLKLSRFSRKKYVLVGRNMVDFTHYTDIDRMLRVMNSLQVDVVGGAVRLEPEGRWYAGCYQSTIRNFTLRIHPGHDQSAQSCAYCDYIASPFVIRRSLLQTAMGNSLFSGPVAFVQMFMESVQRTGRQTMRTVACVDVLFHVAGRVYGSRSYGIAETPKSGWLELAKQLILNRIVLPGNIDHQWTCDQVDIECVTYQTAGLVLPGCCIQELAHCLKGFLVLADKHNVSTFLVGGTLLGTVKIYGGFLPWERDADLVWDAYKFPVVGGPIKTSLHEVYRCEMGELQHKTKFGLNITACSKVTNNSCLYHPLRSKSWRIELYGDPIIAASRLWGLKNTTKVNLNGMWVTSPPNPGRYVRHTYGDNILGHVQHWLDYGLSTGWARYTNVENSEYMPCPQRFVRHSCLRGNYLPHGDIQFQDSPL</sequence>